<dbReference type="FunFam" id="3.90.650.10:FF:000011">
    <property type="entry name" value="Phosphoribosylformylglycinamidine cyclo-ligase"/>
    <property type="match status" value="1"/>
</dbReference>
<reference evidence="18 19" key="1">
    <citation type="submission" date="2019-01" db="EMBL/GenBank/DDBJ databases">
        <title>Colonization of the human gut by bovine bacteria present in Parmesan cheese.</title>
        <authorList>
            <person name="Lugli G.A."/>
            <person name="Milani C."/>
        </authorList>
    </citation>
    <scope>NUCLEOTIDE SEQUENCE [LARGE SCALE GENOMIC DNA]</scope>
    <source>
        <strain evidence="18 19">LDELB18P1</strain>
    </source>
</reference>
<name>A0A4V2E140_9LACO</name>
<evidence type="ECO:0000256" key="2">
    <source>
        <dbReference type="ARBA" id="ARBA00004686"/>
    </source>
</evidence>
<evidence type="ECO:0000256" key="10">
    <source>
        <dbReference type="ARBA" id="ARBA00022840"/>
    </source>
</evidence>
<evidence type="ECO:0000256" key="14">
    <source>
        <dbReference type="ARBA" id="ARBA00049057"/>
    </source>
</evidence>
<gene>
    <name evidence="15" type="primary">purM</name>
    <name evidence="18" type="ORF">LDELB18P1_1222</name>
</gene>
<dbReference type="InterPro" id="IPR036921">
    <property type="entry name" value="PurM-like_N_sf"/>
</dbReference>
<dbReference type="PANTHER" id="PTHR10520">
    <property type="entry name" value="TRIFUNCTIONAL PURINE BIOSYNTHETIC PROTEIN ADENOSINE-3-RELATED"/>
    <property type="match status" value="1"/>
</dbReference>
<evidence type="ECO:0000256" key="6">
    <source>
        <dbReference type="ARBA" id="ARBA00022490"/>
    </source>
</evidence>
<feature type="domain" description="PurM-like C-terminal" evidence="17">
    <location>
        <begin position="174"/>
        <end position="340"/>
    </location>
</feature>
<dbReference type="GO" id="GO:0004637">
    <property type="term" value="F:phosphoribosylamine-glycine ligase activity"/>
    <property type="evidence" value="ECO:0007669"/>
    <property type="project" value="TreeGrafter"/>
</dbReference>
<comment type="subcellular location">
    <subcellularLocation>
        <location evidence="1 15">Cytoplasm</location>
    </subcellularLocation>
</comment>
<dbReference type="Proteomes" id="UP000292818">
    <property type="component" value="Unassembled WGS sequence"/>
</dbReference>
<dbReference type="GO" id="GO:0006189">
    <property type="term" value="P:'de novo' IMP biosynthetic process"/>
    <property type="evidence" value="ECO:0007669"/>
    <property type="project" value="UniProtKB-UniRule"/>
</dbReference>
<organism evidence="18 19">
    <name type="scientific">Lactobacillus delbrueckii</name>
    <dbReference type="NCBI Taxonomy" id="1584"/>
    <lineage>
        <taxon>Bacteria</taxon>
        <taxon>Bacillati</taxon>
        <taxon>Bacillota</taxon>
        <taxon>Bacilli</taxon>
        <taxon>Lactobacillales</taxon>
        <taxon>Lactobacillaceae</taxon>
        <taxon>Lactobacillus</taxon>
    </lineage>
</organism>
<evidence type="ECO:0000256" key="11">
    <source>
        <dbReference type="ARBA" id="ARBA00031908"/>
    </source>
</evidence>
<dbReference type="Pfam" id="PF00586">
    <property type="entry name" value="AIRS"/>
    <property type="match status" value="1"/>
</dbReference>
<keyword evidence="9 15" id="KW-0658">Purine biosynthesis</keyword>
<keyword evidence="6 15" id="KW-0963">Cytoplasm</keyword>
<dbReference type="EC" id="6.3.3.1" evidence="4 15"/>
<feature type="domain" description="PurM-like N-terminal" evidence="16">
    <location>
        <begin position="57"/>
        <end position="162"/>
    </location>
</feature>
<proteinExistence type="inferred from homology"/>
<protein>
    <recommendedName>
        <fullName evidence="5 15">Phosphoribosylformylglycinamidine cyclo-ligase</fullName>
        <ecNumber evidence="4 15">6.3.3.1</ecNumber>
    </recommendedName>
    <alternativeName>
        <fullName evidence="12 15">AIR synthase</fullName>
    </alternativeName>
    <alternativeName>
        <fullName evidence="13 15">AIRS</fullName>
    </alternativeName>
    <alternativeName>
        <fullName evidence="11 15">Phosphoribosyl-aminoimidazole synthetase</fullName>
    </alternativeName>
</protein>
<evidence type="ECO:0000256" key="7">
    <source>
        <dbReference type="ARBA" id="ARBA00022598"/>
    </source>
</evidence>
<dbReference type="AlphaFoldDB" id="A0A4V2E140"/>
<dbReference type="GO" id="GO:0005829">
    <property type="term" value="C:cytosol"/>
    <property type="evidence" value="ECO:0007669"/>
    <property type="project" value="TreeGrafter"/>
</dbReference>
<evidence type="ECO:0000256" key="8">
    <source>
        <dbReference type="ARBA" id="ARBA00022741"/>
    </source>
</evidence>
<dbReference type="GO" id="GO:0046084">
    <property type="term" value="P:adenine biosynthetic process"/>
    <property type="evidence" value="ECO:0007669"/>
    <property type="project" value="TreeGrafter"/>
</dbReference>
<dbReference type="Pfam" id="PF02769">
    <property type="entry name" value="AIRS_C"/>
    <property type="match status" value="1"/>
</dbReference>
<evidence type="ECO:0000256" key="1">
    <source>
        <dbReference type="ARBA" id="ARBA00004496"/>
    </source>
</evidence>
<dbReference type="FunFam" id="3.30.1330.10:FF:000001">
    <property type="entry name" value="Phosphoribosylformylglycinamidine cyclo-ligase"/>
    <property type="match status" value="1"/>
</dbReference>
<dbReference type="HAMAP" id="MF_00741">
    <property type="entry name" value="AIRS"/>
    <property type="match status" value="1"/>
</dbReference>
<accession>A0A4V2E140</accession>
<dbReference type="InterPro" id="IPR004733">
    <property type="entry name" value="PurM_cligase"/>
</dbReference>
<dbReference type="UniPathway" id="UPA00074">
    <property type="reaction ID" value="UER00129"/>
</dbReference>
<dbReference type="InterPro" id="IPR036676">
    <property type="entry name" value="PurM-like_C_sf"/>
</dbReference>
<dbReference type="InterPro" id="IPR010918">
    <property type="entry name" value="PurM-like_C_dom"/>
</dbReference>
<evidence type="ECO:0000256" key="5">
    <source>
        <dbReference type="ARBA" id="ARBA00020367"/>
    </source>
</evidence>
<evidence type="ECO:0000256" key="12">
    <source>
        <dbReference type="ARBA" id="ARBA00032931"/>
    </source>
</evidence>
<dbReference type="SUPFAM" id="SSF55326">
    <property type="entry name" value="PurM N-terminal domain-like"/>
    <property type="match status" value="1"/>
</dbReference>
<evidence type="ECO:0000259" key="17">
    <source>
        <dbReference type="Pfam" id="PF02769"/>
    </source>
</evidence>
<sequence>MIVNRYKDAGVDVNAGYELVRRIKGAVASTKRPGYVGNIGGFGGLFDLDSLGYDHPVLVSGTDGVGTKLMIAQKMDKNDTVGIDVVAMCVNDVLAQGAEPLFFLDYIACGHNDPALLASVVQGVAEGCKQAGASLIGGETAEMPDMYAPDEYDLAGFTVGVAEKDRLLSVDTPQAGDVLLGLASSGVHSNGFSLVRKILFKDHDVKLTDKPAELKGKSVGESLLAPTRIYIKSVLPLIKQGLVHGVAHITGGGLIENVPRMFNDGLRAEIAAGSWEVPDIFNYLKQVGNLSDDDCWQTFNMGLGMILAVPADKKEEAKQLLLASGEKVFEVGHLSERTDGEKIIIKLVE</sequence>
<dbReference type="CDD" id="cd02196">
    <property type="entry name" value="PurM"/>
    <property type="match status" value="1"/>
</dbReference>
<evidence type="ECO:0000256" key="13">
    <source>
        <dbReference type="ARBA" id="ARBA00033093"/>
    </source>
</evidence>
<dbReference type="Gene3D" id="3.30.1330.10">
    <property type="entry name" value="PurM-like, N-terminal domain"/>
    <property type="match status" value="1"/>
</dbReference>
<evidence type="ECO:0000313" key="19">
    <source>
        <dbReference type="Proteomes" id="UP000292818"/>
    </source>
</evidence>
<evidence type="ECO:0000259" key="16">
    <source>
        <dbReference type="Pfam" id="PF00586"/>
    </source>
</evidence>
<keyword evidence="7 15" id="KW-0436">Ligase</keyword>
<dbReference type="InterPro" id="IPR016188">
    <property type="entry name" value="PurM-like_N"/>
</dbReference>
<dbReference type="EMBL" id="SETJ01000049">
    <property type="protein sequence ID" value="RZM16289.1"/>
    <property type="molecule type" value="Genomic_DNA"/>
</dbReference>
<dbReference type="GO" id="GO:0004641">
    <property type="term" value="F:phosphoribosylformylglycinamidine cyclo-ligase activity"/>
    <property type="evidence" value="ECO:0007669"/>
    <property type="project" value="UniProtKB-UniRule"/>
</dbReference>
<evidence type="ECO:0000256" key="15">
    <source>
        <dbReference type="HAMAP-Rule" id="MF_00741"/>
    </source>
</evidence>
<keyword evidence="8 15" id="KW-0547">Nucleotide-binding</keyword>
<comment type="pathway">
    <text evidence="2 15">Purine metabolism; IMP biosynthesis via de novo pathway; 5-amino-1-(5-phospho-D-ribosyl)imidazole from N(2)-formyl-N(1)-(5-phospho-D-ribosyl)glycinamide: step 2/2.</text>
</comment>
<evidence type="ECO:0000256" key="3">
    <source>
        <dbReference type="ARBA" id="ARBA00010280"/>
    </source>
</evidence>
<comment type="catalytic activity">
    <reaction evidence="14 15">
        <text>2-formamido-N(1)-(5-O-phospho-beta-D-ribosyl)acetamidine + ATP = 5-amino-1-(5-phospho-beta-D-ribosyl)imidazole + ADP + phosphate + H(+)</text>
        <dbReference type="Rhea" id="RHEA:23032"/>
        <dbReference type="ChEBI" id="CHEBI:15378"/>
        <dbReference type="ChEBI" id="CHEBI:30616"/>
        <dbReference type="ChEBI" id="CHEBI:43474"/>
        <dbReference type="ChEBI" id="CHEBI:137981"/>
        <dbReference type="ChEBI" id="CHEBI:147287"/>
        <dbReference type="ChEBI" id="CHEBI:456216"/>
        <dbReference type="EC" id="6.3.3.1"/>
    </reaction>
</comment>
<comment type="caution">
    <text evidence="18">The sequence shown here is derived from an EMBL/GenBank/DDBJ whole genome shotgun (WGS) entry which is preliminary data.</text>
</comment>
<dbReference type="SUPFAM" id="SSF56042">
    <property type="entry name" value="PurM C-terminal domain-like"/>
    <property type="match status" value="1"/>
</dbReference>
<keyword evidence="10 15" id="KW-0067">ATP-binding</keyword>
<comment type="similarity">
    <text evidence="3 15">Belongs to the AIR synthase family.</text>
</comment>
<evidence type="ECO:0000256" key="9">
    <source>
        <dbReference type="ARBA" id="ARBA00022755"/>
    </source>
</evidence>
<evidence type="ECO:0000313" key="18">
    <source>
        <dbReference type="EMBL" id="RZM16289.1"/>
    </source>
</evidence>
<dbReference type="GO" id="GO:0005524">
    <property type="term" value="F:ATP binding"/>
    <property type="evidence" value="ECO:0007669"/>
    <property type="project" value="UniProtKB-KW"/>
</dbReference>
<dbReference type="Gene3D" id="3.90.650.10">
    <property type="entry name" value="PurM-like C-terminal domain"/>
    <property type="match status" value="1"/>
</dbReference>
<evidence type="ECO:0000256" key="4">
    <source>
        <dbReference type="ARBA" id="ARBA00013047"/>
    </source>
</evidence>
<dbReference type="PANTHER" id="PTHR10520:SF12">
    <property type="entry name" value="TRIFUNCTIONAL PURINE BIOSYNTHETIC PROTEIN ADENOSINE-3"/>
    <property type="match status" value="1"/>
</dbReference>
<dbReference type="NCBIfam" id="TIGR00878">
    <property type="entry name" value="purM"/>
    <property type="match status" value="1"/>
</dbReference>